<keyword evidence="1" id="KW-0175">Coiled coil</keyword>
<dbReference type="RefSeq" id="WP_379981163.1">
    <property type="nucleotide sequence ID" value="NZ_JBHSFV010000012.1"/>
</dbReference>
<feature type="transmembrane region" description="Helical" evidence="2">
    <location>
        <begin position="157"/>
        <end position="175"/>
    </location>
</feature>
<comment type="caution">
    <text evidence="3">The sequence shown here is derived from an EMBL/GenBank/DDBJ whole genome shotgun (WGS) entry which is preliminary data.</text>
</comment>
<protein>
    <submittedName>
        <fullName evidence="3">Uncharacterized protein</fullName>
    </submittedName>
</protein>
<keyword evidence="2" id="KW-0812">Transmembrane</keyword>
<keyword evidence="2" id="KW-0472">Membrane</keyword>
<gene>
    <name evidence="3" type="ORF">ACFO3O_17385</name>
</gene>
<dbReference type="EMBL" id="JBHSFV010000012">
    <property type="protein sequence ID" value="MFC4635688.1"/>
    <property type="molecule type" value="Genomic_DNA"/>
</dbReference>
<accession>A0ABV9I1J4</accession>
<feature type="coiled-coil region" evidence="1">
    <location>
        <begin position="123"/>
        <end position="150"/>
    </location>
</feature>
<evidence type="ECO:0000256" key="1">
    <source>
        <dbReference type="SAM" id="Coils"/>
    </source>
</evidence>
<keyword evidence="4" id="KW-1185">Reference proteome</keyword>
<evidence type="ECO:0000313" key="3">
    <source>
        <dbReference type="EMBL" id="MFC4635688.1"/>
    </source>
</evidence>
<proteinExistence type="predicted"/>
<evidence type="ECO:0000256" key="2">
    <source>
        <dbReference type="SAM" id="Phobius"/>
    </source>
</evidence>
<reference evidence="4" key="1">
    <citation type="journal article" date="2019" name="Int. J. Syst. Evol. Microbiol.">
        <title>The Global Catalogue of Microorganisms (GCM) 10K type strain sequencing project: providing services to taxonomists for standard genome sequencing and annotation.</title>
        <authorList>
            <consortium name="The Broad Institute Genomics Platform"/>
            <consortium name="The Broad Institute Genome Sequencing Center for Infectious Disease"/>
            <person name="Wu L."/>
            <person name="Ma J."/>
        </authorList>
    </citation>
    <scope>NUCLEOTIDE SEQUENCE [LARGE SCALE GENOMIC DNA]</scope>
    <source>
        <strain evidence="4">YJ-61-S</strain>
    </source>
</reference>
<organism evidence="3 4">
    <name type="scientific">Dokdonia ponticola</name>
    <dbReference type="NCBI Taxonomy" id="2041041"/>
    <lineage>
        <taxon>Bacteria</taxon>
        <taxon>Pseudomonadati</taxon>
        <taxon>Bacteroidota</taxon>
        <taxon>Flavobacteriia</taxon>
        <taxon>Flavobacteriales</taxon>
        <taxon>Flavobacteriaceae</taxon>
        <taxon>Dokdonia</taxon>
    </lineage>
</organism>
<dbReference type="Proteomes" id="UP001596043">
    <property type="component" value="Unassembled WGS sequence"/>
</dbReference>
<sequence length="183" mass="21361">MIPIYKEDFLEQEELYDDFNLYRLPMRPIRTDRGIAQRYRPKKRSRTLPRVIRGIGRPYSLPRGQTQGRAKPQILLPRDKVIQLRRPKQRPVERFPLAKIATTDTNPLANKNKVVSLQRVPVRPITKAKIKALKEEVAQKEDESQKPENKKSSKKKILIIALVITTTAMVGYVVWKGRKKDRL</sequence>
<name>A0ABV9I1J4_9FLAO</name>
<evidence type="ECO:0000313" key="4">
    <source>
        <dbReference type="Proteomes" id="UP001596043"/>
    </source>
</evidence>
<keyword evidence="2" id="KW-1133">Transmembrane helix</keyword>